<dbReference type="Proteomes" id="UP001174936">
    <property type="component" value="Unassembled WGS sequence"/>
</dbReference>
<evidence type="ECO:0000256" key="1">
    <source>
        <dbReference type="SAM" id="Phobius"/>
    </source>
</evidence>
<keyword evidence="1" id="KW-0812">Transmembrane</keyword>
<feature type="transmembrane region" description="Helical" evidence="1">
    <location>
        <begin position="258"/>
        <end position="276"/>
    </location>
</feature>
<accession>A0AA39YDE5</accession>
<feature type="transmembrane region" description="Helical" evidence="1">
    <location>
        <begin position="428"/>
        <end position="449"/>
    </location>
</feature>
<sequence>MDSISTACLAQNGGSIQHCVPPTLWNPHSVSALSDLTVGHLFNVVPYNQTYDKEADTFSDIACPVASGLLPIKDIFYLNEDDAVDVAFRDPANLSIGVLELTNLARNLFPFPLNESRPGDIVNWWINATERDASNVTRFLGHVAEECWYEYCQSRYISIGNPDIVGYGMFISVVILLLLTITFSVLSFSPISQYLRSAQPSDTPVPRPKRRFNLRLSLVTTLPHLLSTTLVFTASVIISSYVYRWTTHSRFDALMADALSMLCATSIIMLCASYWATTPDSLSAHQHWYIPASIALLGVLNTVLFATHFSVFYKPGKVIERLCSRGSSALSSSSQGFRESEDFQYFLAGFIAWMLACVGLVFHYPRLRKYRRRTNGWRYALWATAEALPAVAGMAALFVYARYYWTTRSIMKEVYGRAFLDAIKRWGFGQYLALATWGSPLLLFLYMYFIGDGQGDRDAGRKGGYALRG</sequence>
<comment type="caution">
    <text evidence="2">The sequence shown here is derived from an EMBL/GenBank/DDBJ whole genome shotgun (WGS) entry which is preliminary data.</text>
</comment>
<feature type="transmembrane region" description="Helical" evidence="1">
    <location>
        <begin position="343"/>
        <end position="367"/>
    </location>
</feature>
<evidence type="ECO:0000313" key="2">
    <source>
        <dbReference type="EMBL" id="KAK0649840.1"/>
    </source>
</evidence>
<gene>
    <name evidence="2" type="ORF">B0T16DRAFT_508753</name>
</gene>
<dbReference type="AlphaFoldDB" id="A0AA39YDE5"/>
<organism evidence="2 3">
    <name type="scientific">Cercophora newfieldiana</name>
    <dbReference type="NCBI Taxonomy" id="92897"/>
    <lineage>
        <taxon>Eukaryota</taxon>
        <taxon>Fungi</taxon>
        <taxon>Dikarya</taxon>
        <taxon>Ascomycota</taxon>
        <taxon>Pezizomycotina</taxon>
        <taxon>Sordariomycetes</taxon>
        <taxon>Sordariomycetidae</taxon>
        <taxon>Sordariales</taxon>
        <taxon>Lasiosphaeriaceae</taxon>
        <taxon>Cercophora</taxon>
    </lineage>
</organism>
<feature type="transmembrane region" description="Helical" evidence="1">
    <location>
        <begin position="379"/>
        <end position="401"/>
    </location>
</feature>
<feature type="transmembrane region" description="Helical" evidence="1">
    <location>
        <begin position="164"/>
        <end position="186"/>
    </location>
</feature>
<evidence type="ECO:0000313" key="3">
    <source>
        <dbReference type="Proteomes" id="UP001174936"/>
    </source>
</evidence>
<keyword evidence="1" id="KW-1133">Transmembrane helix</keyword>
<feature type="transmembrane region" description="Helical" evidence="1">
    <location>
        <begin position="288"/>
        <end position="312"/>
    </location>
</feature>
<feature type="transmembrane region" description="Helical" evidence="1">
    <location>
        <begin position="216"/>
        <end position="238"/>
    </location>
</feature>
<dbReference type="EMBL" id="JAULSV010000003">
    <property type="protein sequence ID" value="KAK0649840.1"/>
    <property type="molecule type" value="Genomic_DNA"/>
</dbReference>
<keyword evidence="3" id="KW-1185">Reference proteome</keyword>
<name>A0AA39YDE5_9PEZI</name>
<keyword evidence="1" id="KW-0472">Membrane</keyword>
<feature type="non-terminal residue" evidence="2">
    <location>
        <position position="469"/>
    </location>
</feature>
<reference evidence="2" key="1">
    <citation type="submission" date="2023-06" db="EMBL/GenBank/DDBJ databases">
        <title>Genome-scale phylogeny and comparative genomics of the fungal order Sordariales.</title>
        <authorList>
            <consortium name="Lawrence Berkeley National Laboratory"/>
            <person name="Hensen N."/>
            <person name="Bonometti L."/>
            <person name="Westerberg I."/>
            <person name="Brannstrom I.O."/>
            <person name="Guillou S."/>
            <person name="Cros-Aarteil S."/>
            <person name="Calhoun S."/>
            <person name="Haridas S."/>
            <person name="Kuo A."/>
            <person name="Mondo S."/>
            <person name="Pangilinan J."/>
            <person name="Riley R."/>
            <person name="Labutti K."/>
            <person name="Andreopoulos B."/>
            <person name="Lipzen A."/>
            <person name="Chen C."/>
            <person name="Yanf M."/>
            <person name="Daum C."/>
            <person name="Ng V."/>
            <person name="Clum A."/>
            <person name="Steindorff A."/>
            <person name="Ohm R."/>
            <person name="Martin F."/>
            <person name="Silar P."/>
            <person name="Natvig D."/>
            <person name="Lalanne C."/>
            <person name="Gautier V."/>
            <person name="Ament-Velasquez S.L."/>
            <person name="Kruys A."/>
            <person name="Hutchinson M.I."/>
            <person name="Powell A.J."/>
            <person name="Barry K."/>
            <person name="Miller A.N."/>
            <person name="Grigoriev I.V."/>
            <person name="Debuchy R."/>
            <person name="Gladieux P."/>
            <person name="Thoren M.H."/>
            <person name="Johannesson H."/>
        </authorList>
    </citation>
    <scope>NUCLEOTIDE SEQUENCE</scope>
    <source>
        <strain evidence="2">SMH2532-1</strain>
    </source>
</reference>
<proteinExistence type="predicted"/>
<protein>
    <submittedName>
        <fullName evidence="2">Uncharacterized protein</fullName>
    </submittedName>
</protein>